<evidence type="ECO:0000256" key="1">
    <source>
        <dbReference type="ARBA" id="ARBA00004651"/>
    </source>
</evidence>
<evidence type="ECO:0000256" key="7">
    <source>
        <dbReference type="ARBA" id="ARBA00023136"/>
    </source>
</evidence>
<keyword evidence="3 8" id="KW-0813">Transport</keyword>
<comment type="similarity">
    <text evidence="2">Belongs to the binding-protein-dependent transport system permease family. CysTW subfamily.</text>
</comment>
<feature type="transmembrane region" description="Helical" evidence="8">
    <location>
        <begin position="94"/>
        <end position="119"/>
    </location>
</feature>
<keyword evidence="7 8" id="KW-0472">Membrane</keyword>
<proteinExistence type="inferred from homology"/>
<dbReference type="OrthoDB" id="9782004at2"/>
<feature type="transmembrane region" description="Helical" evidence="8">
    <location>
        <begin position="200"/>
        <end position="221"/>
    </location>
</feature>
<organism evidence="10 11">
    <name type="scientific">Thermoclostridium stercorarium subsp. thermolacticum DSM 2910</name>
    <dbReference type="NCBI Taxonomy" id="1121336"/>
    <lineage>
        <taxon>Bacteria</taxon>
        <taxon>Bacillati</taxon>
        <taxon>Bacillota</taxon>
        <taxon>Clostridia</taxon>
        <taxon>Eubacteriales</taxon>
        <taxon>Oscillospiraceae</taxon>
        <taxon>Thermoclostridium</taxon>
    </lineage>
</organism>
<keyword evidence="5 8" id="KW-0812">Transmembrane</keyword>
<feature type="transmembrane region" description="Helical" evidence="8">
    <location>
        <begin position="58"/>
        <end position="82"/>
    </location>
</feature>
<evidence type="ECO:0000256" key="3">
    <source>
        <dbReference type="ARBA" id="ARBA00022448"/>
    </source>
</evidence>
<accession>A0A1B1YCW1</accession>
<reference evidence="10 11" key="1">
    <citation type="submission" date="2016-02" db="EMBL/GenBank/DDBJ databases">
        <title>Comparison of Clostridium stercorarium subspecies using comparative genomics and transcriptomics.</title>
        <authorList>
            <person name="Schellenberg J."/>
            <person name="Thallinger G."/>
            <person name="Levin D.B."/>
            <person name="Zhang X."/>
            <person name="Alvare G."/>
            <person name="Fristensky B."/>
            <person name="Sparling R."/>
        </authorList>
    </citation>
    <scope>NUCLEOTIDE SEQUENCE [LARGE SCALE GENOMIC DNA]</scope>
    <source>
        <strain evidence="10 11">DSM 2910</strain>
    </source>
</reference>
<feature type="domain" description="ABC transmembrane type-1" evidence="9">
    <location>
        <begin position="59"/>
        <end position="247"/>
    </location>
</feature>
<protein>
    <submittedName>
        <fullName evidence="10">Spermidine/putrescine ABC transporter permease</fullName>
    </submittedName>
</protein>
<evidence type="ECO:0000259" key="9">
    <source>
        <dbReference type="PROSITE" id="PS50928"/>
    </source>
</evidence>
<evidence type="ECO:0000313" key="11">
    <source>
        <dbReference type="Proteomes" id="UP000092971"/>
    </source>
</evidence>
<feature type="transmembrane region" description="Helical" evidence="8">
    <location>
        <begin position="175"/>
        <end position="194"/>
    </location>
</feature>
<dbReference type="InterPro" id="IPR035906">
    <property type="entry name" value="MetI-like_sf"/>
</dbReference>
<dbReference type="AlphaFoldDB" id="A0A1B1YCW1"/>
<dbReference type="InterPro" id="IPR000515">
    <property type="entry name" value="MetI-like"/>
</dbReference>
<evidence type="ECO:0000313" key="10">
    <source>
        <dbReference type="EMBL" id="ANW98588.1"/>
    </source>
</evidence>
<dbReference type="SUPFAM" id="SSF161098">
    <property type="entry name" value="MetI-like"/>
    <property type="match status" value="1"/>
</dbReference>
<dbReference type="PANTHER" id="PTHR43848">
    <property type="entry name" value="PUTRESCINE TRANSPORT SYSTEM PERMEASE PROTEIN POTI"/>
    <property type="match status" value="1"/>
</dbReference>
<gene>
    <name evidence="10" type="ORF">CSTERTH_05825</name>
</gene>
<sequence>MVKFLKRFYLTLIFIFLYAPIAVLIVYSFNESKSRGYWGGFTFKWYAELFRDRDIIKALYYTFLVALLSSIISTVIGTFSAIGIHNMGLFGKKLALNINYLPVLNPDIVTGIALMTLFISVNMRLGFLTMLISHTVFNIPYVILSVMPKLKQMDKNMTEAALDLGATPSYALRKVIIPQIMPGVITGALIAFTLSIDDFVISFFTTGSGVTNLSILVYSMAKRGVKPSINALTTLMLLTVVILLLLINKRTTKGDELIP</sequence>
<feature type="transmembrane region" description="Helical" evidence="8">
    <location>
        <begin position="228"/>
        <end position="247"/>
    </location>
</feature>
<dbReference type="RefSeq" id="WP_015358913.1">
    <property type="nucleotide sequence ID" value="NZ_CP014672.1"/>
</dbReference>
<comment type="subcellular location">
    <subcellularLocation>
        <location evidence="1 8">Cell membrane</location>
        <topology evidence="1 8">Multi-pass membrane protein</topology>
    </subcellularLocation>
</comment>
<evidence type="ECO:0000256" key="4">
    <source>
        <dbReference type="ARBA" id="ARBA00022475"/>
    </source>
</evidence>
<dbReference type="PROSITE" id="PS50928">
    <property type="entry name" value="ABC_TM1"/>
    <property type="match status" value="1"/>
</dbReference>
<dbReference type="Gene3D" id="1.10.3720.10">
    <property type="entry name" value="MetI-like"/>
    <property type="match status" value="1"/>
</dbReference>
<dbReference type="Pfam" id="PF00528">
    <property type="entry name" value="BPD_transp_1"/>
    <property type="match status" value="1"/>
</dbReference>
<feature type="transmembrane region" description="Helical" evidence="8">
    <location>
        <begin position="7"/>
        <end position="29"/>
    </location>
</feature>
<name>A0A1B1YCW1_THEST</name>
<dbReference type="PANTHER" id="PTHR43848:SF2">
    <property type="entry name" value="PUTRESCINE TRANSPORT SYSTEM PERMEASE PROTEIN POTI"/>
    <property type="match status" value="1"/>
</dbReference>
<evidence type="ECO:0000256" key="2">
    <source>
        <dbReference type="ARBA" id="ARBA00007069"/>
    </source>
</evidence>
<dbReference type="EMBL" id="CP014672">
    <property type="protein sequence ID" value="ANW98588.1"/>
    <property type="molecule type" value="Genomic_DNA"/>
</dbReference>
<keyword evidence="6 8" id="KW-1133">Transmembrane helix</keyword>
<dbReference type="CDD" id="cd06261">
    <property type="entry name" value="TM_PBP2"/>
    <property type="match status" value="1"/>
</dbReference>
<keyword evidence="4" id="KW-1003">Cell membrane</keyword>
<feature type="transmembrane region" description="Helical" evidence="8">
    <location>
        <begin position="125"/>
        <end position="147"/>
    </location>
</feature>
<evidence type="ECO:0000256" key="5">
    <source>
        <dbReference type="ARBA" id="ARBA00022692"/>
    </source>
</evidence>
<evidence type="ECO:0000256" key="8">
    <source>
        <dbReference type="RuleBase" id="RU363032"/>
    </source>
</evidence>
<dbReference type="GO" id="GO:0005886">
    <property type="term" value="C:plasma membrane"/>
    <property type="evidence" value="ECO:0007669"/>
    <property type="project" value="UniProtKB-SubCell"/>
</dbReference>
<dbReference type="Proteomes" id="UP000092971">
    <property type="component" value="Chromosome"/>
</dbReference>
<dbReference type="InterPro" id="IPR051789">
    <property type="entry name" value="Bact_Polyamine_Transport"/>
</dbReference>
<dbReference type="GO" id="GO:0055085">
    <property type="term" value="P:transmembrane transport"/>
    <property type="evidence" value="ECO:0007669"/>
    <property type="project" value="InterPro"/>
</dbReference>
<evidence type="ECO:0000256" key="6">
    <source>
        <dbReference type="ARBA" id="ARBA00022989"/>
    </source>
</evidence>